<name>A0AAV0CUD4_9ASTE</name>
<dbReference type="AlphaFoldDB" id="A0AAV0CUD4"/>
<proteinExistence type="predicted"/>
<gene>
    <name evidence="1" type="ORF">CEPIT_LOCUS9438</name>
</gene>
<reference evidence="1" key="1">
    <citation type="submission" date="2022-07" db="EMBL/GenBank/DDBJ databases">
        <authorList>
            <person name="Macas J."/>
            <person name="Novak P."/>
            <person name="Neumann P."/>
        </authorList>
    </citation>
    <scope>NUCLEOTIDE SEQUENCE</scope>
</reference>
<keyword evidence="2" id="KW-1185">Reference proteome</keyword>
<protein>
    <submittedName>
        <fullName evidence="1">Uncharacterized protein</fullName>
    </submittedName>
</protein>
<dbReference type="Proteomes" id="UP001152523">
    <property type="component" value="Unassembled WGS sequence"/>
</dbReference>
<sequence length="116" mass="13203">MDDFRAFARNPLEPLPERSLHPSFNGVDLILGYSLPPFHLRVVETPGHRLRRRVTPPWRNRPQIRRTAPFLSVHVVLTVPVTLPADDLGFEVSAAAALETPPAFLHARLENEREKK</sequence>
<organism evidence="1 2">
    <name type="scientific">Cuscuta epithymum</name>
    <dbReference type="NCBI Taxonomy" id="186058"/>
    <lineage>
        <taxon>Eukaryota</taxon>
        <taxon>Viridiplantae</taxon>
        <taxon>Streptophyta</taxon>
        <taxon>Embryophyta</taxon>
        <taxon>Tracheophyta</taxon>
        <taxon>Spermatophyta</taxon>
        <taxon>Magnoliopsida</taxon>
        <taxon>eudicotyledons</taxon>
        <taxon>Gunneridae</taxon>
        <taxon>Pentapetalae</taxon>
        <taxon>asterids</taxon>
        <taxon>lamiids</taxon>
        <taxon>Solanales</taxon>
        <taxon>Convolvulaceae</taxon>
        <taxon>Cuscuteae</taxon>
        <taxon>Cuscuta</taxon>
        <taxon>Cuscuta subgen. Cuscuta</taxon>
    </lineage>
</organism>
<comment type="caution">
    <text evidence="1">The sequence shown here is derived from an EMBL/GenBank/DDBJ whole genome shotgun (WGS) entry which is preliminary data.</text>
</comment>
<dbReference type="EMBL" id="CAMAPF010000052">
    <property type="protein sequence ID" value="CAH9085640.1"/>
    <property type="molecule type" value="Genomic_DNA"/>
</dbReference>
<accession>A0AAV0CUD4</accession>
<evidence type="ECO:0000313" key="2">
    <source>
        <dbReference type="Proteomes" id="UP001152523"/>
    </source>
</evidence>
<evidence type="ECO:0000313" key="1">
    <source>
        <dbReference type="EMBL" id="CAH9085640.1"/>
    </source>
</evidence>